<name>A0A829M6S2_9MYCO</name>
<dbReference type="AlphaFoldDB" id="A0A829M6S2"/>
<dbReference type="EMBL" id="AYTF01000002">
    <property type="protein sequence ID" value="ESV61595.1"/>
    <property type="molecule type" value="Genomic_DNA"/>
</dbReference>
<evidence type="ECO:0008006" key="3">
    <source>
        <dbReference type="Google" id="ProtNLM"/>
    </source>
</evidence>
<gene>
    <name evidence="1" type="ORF">L833_3990</name>
</gene>
<organism evidence="1 2">
    <name type="scientific">Mycobacteroides abscessus MAB_091912_2446</name>
    <dbReference type="NCBI Taxonomy" id="1335414"/>
    <lineage>
        <taxon>Bacteria</taxon>
        <taxon>Bacillati</taxon>
        <taxon>Actinomycetota</taxon>
        <taxon>Actinomycetes</taxon>
        <taxon>Mycobacteriales</taxon>
        <taxon>Mycobacteriaceae</taxon>
        <taxon>Mycobacteroides</taxon>
        <taxon>Mycobacteroides abscessus</taxon>
    </lineage>
</organism>
<sequence>MVVDAVEHVLAGVSVSDCSVPALAQQWVQGEGRELVIEDVVLPAGVFGRWLSVPGQDIVQVGAGVVGRDRTIAHELGHMVLGHRGRPVTEYVEGLVQAASADLITHMLQRACTEEPGQQEAAGWRQDELAEHATTLARLID</sequence>
<dbReference type="Proteomes" id="UP000018502">
    <property type="component" value="Unassembled WGS sequence"/>
</dbReference>
<evidence type="ECO:0000313" key="2">
    <source>
        <dbReference type="Proteomes" id="UP000018502"/>
    </source>
</evidence>
<protein>
    <recommendedName>
        <fullName evidence="3">IrrE N-terminal-like domain-containing protein</fullName>
    </recommendedName>
</protein>
<accession>A0A829M6S2</accession>
<evidence type="ECO:0000313" key="1">
    <source>
        <dbReference type="EMBL" id="ESV61595.1"/>
    </source>
</evidence>
<proteinExistence type="predicted"/>
<comment type="caution">
    <text evidence="1">The sequence shown here is derived from an EMBL/GenBank/DDBJ whole genome shotgun (WGS) entry which is preliminary data.</text>
</comment>
<reference evidence="1 2" key="1">
    <citation type="journal article" date="2014" name="Emerg. Infect. Dis.">
        <title>High-level Relatedness among Mycobacterium abscessus subsp. massiliense Strains from Widely Separated Outbreaks.</title>
        <authorList>
            <person name="Tettelin H."/>
            <person name="Davidson R.M."/>
            <person name="Agrawal S."/>
            <person name="Aitken M.L."/>
            <person name="Shallom S."/>
            <person name="Hasan N.A."/>
            <person name="Strong M."/>
            <person name="Nogueira de Moura V.C."/>
            <person name="De Groote M.A."/>
            <person name="Duarte R.S."/>
            <person name="Hine E."/>
            <person name="Parankush S."/>
            <person name="Su Q."/>
            <person name="Daugherty S.C."/>
            <person name="Fraser C.M."/>
            <person name="Brown-Elliott B.A."/>
            <person name="Wallace R.J.Jr."/>
            <person name="Holland S.M."/>
            <person name="Sampaio E.P."/>
            <person name="Olivier K.N."/>
            <person name="Jackson M."/>
            <person name="Zelazny A.M."/>
        </authorList>
    </citation>
    <scope>NUCLEOTIDE SEQUENCE [LARGE SCALE GENOMIC DNA]</scope>
    <source>
        <strain evidence="1 2">MAB_091912_2446</strain>
    </source>
</reference>